<evidence type="ECO:0000313" key="1">
    <source>
        <dbReference type="EMBL" id="AWN37155.1"/>
    </source>
</evidence>
<dbReference type="RefSeq" id="WP_109952234.1">
    <property type="nucleotide sequence ID" value="NZ_CP029551.1"/>
</dbReference>
<dbReference type="KEGG" id="meti:DK427_16630"/>
<proteinExistence type="predicted"/>
<dbReference type="EMBL" id="CP029551">
    <property type="protein sequence ID" value="AWN37155.1"/>
    <property type="molecule type" value="Genomic_DNA"/>
</dbReference>
<sequence>MLHIHFGAGRLGLGLVVPAFQSPTTESVILNRAVSGANATGNTALGAERRNALLRDNPERTYHLRILDGAEAPTQRVRYAGFHTYADKGLGRLTRQIAGASAAQHRGVVVTASVLKRENYGPVIEALCTLARLREAGEPIGPIFLVACENTVSAQEVLAELRPADGLTPAGAAVLRRQVTPVAALVDRMCVDLEEDASGAHPTVRVRTEPYASLKLALGPDTEILRDLCAGSGIDFGRHLDVEKQIKGWLLNGTHWLIALRAFQASGGDHAMKLNAFMAASPGERRHAIAVMDEMREGVALLLRRDPAYAAFVRDVDVDAYLVGAATAILQRFFATEDPITRILARFQAPPAGDPGPIEAFSSRFADRINGPLAAYEAEKGVLPPAASRSLLSLLHLVQSGTFIDARAQ</sequence>
<accession>A0A2U8VTZ4</accession>
<name>A0A2U8VTZ4_9HYPH</name>
<organism evidence="1 2">
    <name type="scientific">Methylobacterium radiodurans</name>
    <dbReference type="NCBI Taxonomy" id="2202828"/>
    <lineage>
        <taxon>Bacteria</taxon>
        <taxon>Pseudomonadati</taxon>
        <taxon>Pseudomonadota</taxon>
        <taxon>Alphaproteobacteria</taxon>
        <taxon>Hyphomicrobiales</taxon>
        <taxon>Methylobacteriaceae</taxon>
        <taxon>Methylobacterium</taxon>
    </lineage>
</organism>
<keyword evidence="2" id="KW-1185">Reference proteome</keyword>
<protein>
    <recommendedName>
        <fullName evidence="3">Mannitol dehydrogenase C-terminal domain-containing protein</fullName>
    </recommendedName>
</protein>
<gene>
    <name evidence="1" type="ORF">DK427_16630</name>
</gene>
<dbReference type="OrthoDB" id="8477723at2"/>
<reference evidence="1 2" key="1">
    <citation type="submission" date="2018-05" db="EMBL/GenBank/DDBJ databases">
        <title>Complete Genome Sequence of Methylobacterium sp. 17Sr1-43.</title>
        <authorList>
            <person name="Srinivasan S."/>
        </authorList>
    </citation>
    <scope>NUCLEOTIDE SEQUENCE [LARGE SCALE GENOMIC DNA]</scope>
    <source>
        <strain evidence="1 2">17Sr1-43</strain>
    </source>
</reference>
<evidence type="ECO:0000313" key="2">
    <source>
        <dbReference type="Proteomes" id="UP000246058"/>
    </source>
</evidence>
<dbReference type="Proteomes" id="UP000246058">
    <property type="component" value="Chromosome"/>
</dbReference>
<dbReference type="Gene3D" id="3.40.50.720">
    <property type="entry name" value="NAD(P)-binding Rossmann-like Domain"/>
    <property type="match status" value="1"/>
</dbReference>
<evidence type="ECO:0008006" key="3">
    <source>
        <dbReference type="Google" id="ProtNLM"/>
    </source>
</evidence>
<dbReference type="AlphaFoldDB" id="A0A2U8VTZ4"/>